<organism evidence="1 2">
    <name type="scientific">Nocardia donostiensis</name>
    <dbReference type="NCBI Taxonomy" id="1538463"/>
    <lineage>
        <taxon>Bacteria</taxon>
        <taxon>Bacillati</taxon>
        <taxon>Actinomycetota</taxon>
        <taxon>Actinomycetes</taxon>
        <taxon>Mycobacteriales</taxon>
        <taxon>Nocardiaceae</taxon>
        <taxon>Nocardia</taxon>
    </lineage>
</organism>
<dbReference type="STRING" id="1538463.B0T36_03630"/>
<evidence type="ECO:0008006" key="3">
    <source>
        <dbReference type="Google" id="ProtNLM"/>
    </source>
</evidence>
<proteinExistence type="predicted"/>
<name>A0A1W0B2L9_9NOCA</name>
<protein>
    <recommendedName>
        <fullName evidence="3">ESX-1 secretion-associated protein</fullName>
    </recommendedName>
</protein>
<keyword evidence="2" id="KW-1185">Reference proteome</keyword>
<accession>A0A1W0B2L9</accession>
<comment type="caution">
    <text evidence="1">The sequence shown here is derived from an EMBL/GenBank/DDBJ whole genome shotgun (WGS) entry which is preliminary data.</text>
</comment>
<dbReference type="RefSeq" id="WP_077116484.1">
    <property type="nucleotide sequence ID" value="NZ_LOKT01000002.1"/>
</dbReference>
<dbReference type="EMBL" id="MUMY01000008">
    <property type="protein sequence ID" value="ONM48571.1"/>
    <property type="molecule type" value="Genomic_DNA"/>
</dbReference>
<dbReference type="OrthoDB" id="4555071at2"/>
<evidence type="ECO:0000313" key="1">
    <source>
        <dbReference type="EMBL" id="ONM48571.1"/>
    </source>
</evidence>
<gene>
    <name evidence="1" type="ORF">B0T46_10945</name>
</gene>
<dbReference type="AlphaFoldDB" id="A0A1W0B2L9"/>
<reference evidence="1 2" key="1">
    <citation type="journal article" date="2016" name="Antonie Van Leeuwenhoek">
        <title>Nocardia donostiensis sp. nov., isolated from human respiratory specimens.</title>
        <authorList>
            <person name="Ercibengoa M."/>
            <person name="Bell M."/>
            <person name="Marimon J.M."/>
            <person name="Humrighouse B."/>
            <person name="Klenk H.P."/>
            <person name="Potter G."/>
            <person name="Perez-Trallero E."/>
        </authorList>
    </citation>
    <scope>NUCLEOTIDE SEQUENCE [LARGE SCALE GENOMIC DNA]</scope>
    <source>
        <strain evidence="1 2">X1655</strain>
    </source>
</reference>
<evidence type="ECO:0000313" key="2">
    <source>
        <dbReference type="Proteomes" id="UP000188836"/>
    </source>
</evidence>
<dbReference type="Proteomes" id="UP000188836">
    <property type="component" value="Unassembled WGS sequence"/>
</dbReference>
<sequence length="113" mass="12124">MPDEQLNVDPEALRTHAVSVQRLMDRTTEVLEAATYIAAADDGYGAIPRPWILLLLEDNHNGAVAAIRKLAEEVATVPGKLIANADSFEGKDNDLAQSLQDLRDAIAESSGGQ</sequence>